<proteinExistence type="predicted"/>
<dbReference type="CDD" id="cd01949">
    <property type="entry name" value="GGDEF"/>
    <property type="match status" value="1"/>
</dbReference>
<protein>
    <submittedName>
        <fullName evidence="3">GGDEF domain-containing protein</fullName>
    </submittedName>
</protein>
<keyword evidence="1" id="KW-0812">Transmembrane</keyword>
<keyword evidence="1" id="KW-0472">Membrane</keyword>
<dbReference type="InterPro" id="IPR029787">
    <property type="entry name" value="Nucleotide_cyclase"/>
</dbReference>
<dbReference type="InterPro" id="IPR043128">
    <property type="entry name" value="Rev_trsase/Diguanyl_cyclase"/>
</dbReference>
<dbReference type="RefSeq" id="WP_235120578.1">
    <property type="nucleotide sequence ID" value="NZ_CP090978.1"/>
</dbReference>
<feature type="transmembrane region" description="Helical" evidence="1">
    <location>
        <begin position="27"/>
        <end position="45"/>
    </location>
</feature>
<dbReference type="PANTHER" id="PTHR45138:SF9">
    <property type="entry name" value="DIGUANYLATE CYCLASE DGCM-RELATED"/>
    <property type="match status" value="1"/>
</dbReference>
<evidence type="ECO:0000256" key="1">
    <source>
        <dbReference type="SAM" id="Phobius"/>
    </source>
</evidence>
<dbReference type="PANTHER" id="PTHR45138">
    <property type="entry name" value="REGULATORY COMPONENTS OF SENSORY TRANSDUCTION SYSTEM"/>
    <property type="match status" value="1"/>
</dbReference>
<dbReference type="InterPro" id="IPR050469">
    <property type="entry name" value="Diguanylate_Cyclase"/>
</dbReference>
<evidence type="ECO:0000259" key="2">
    <source>
        <dbReference type="PROSITE" id="PS50887"/>
    </source>
</evidence>
<dbReference type="EMBL" id="CP090978">
    <property type="protein sequence ID" value="UJF34167.1"/>
    <property type="molecule type" value="Genomic_DNA"/>
</dbReference>
<dbReference type="NCBIfam" id="TIGR00254">
    <property type="entry name" value="GGDEF"/>
    <property type="match status" value="1"/>
</dbReference>
<dbReference type="Gene3D" id="3.30.70.270">
    <property type="match status" value="1"/>
</dbReference>
<keyword evidence="1" id="KW-1133">Transmembrane helix</keyword>
<keyword evidence="4" id="KW-1185">Reference proteome</keyword>
<dbReference type="SUPFAM" id="SSF55073">
    <property type="entry name" value="Nucleotide cyclase"/>
    <property type="match status" value="1"/>
</dbReference>
<dbReference type="Proteomes" id="UP001649230">
    <property type="component" value="Chromosome"/>
</dbReference>
<dbReference type="SMART" id="SM00267">
    <property type="entry name" value="GGDEF"/>
    <property type="match status" value="1"/>
</dbReference>
<dbReference type="PROSITE" id="PS50887">
    <property type="entry name" value="GGDEF"/>
    <property type="match status" value="1"/>
</dbReference>
<sequence length="295" mass="33065">MAAPASTFFILTGTAIGAIFTITNPLVHGIEYILMLPLLISLFYFNKRYLLFSLILNCLLFIAVVQLSERHHQNVSLFDLLAFIFIMIGAYFVVLGALSRGLILISDLTKTIQSEQELLVRTVVMDKLSKTDALTDLYNHKTFHEYLDKLVEHSEDSDMPLHLAIMDIDNFKSINDTFGHATGDVVLKRVAAVISESISSSEIVARYGGEEFAIIFTEKALHDSYTEVETIRESIHQMDFDEMDGRKVSVSIGLSSYQKGSSKSKLFQESDQLLYQAKRSGKNRTVMDDSASILA</sequence>
<dbReference type="InterPro" id="IPR000160">
    <property type="entry name" value="GGDEF_dom"/>
</dbReference>
<organism evidence="3 4">
    <name type="scientific">Paenibacillus hexagrammi</name>
    <dbReference type="NCBI Taxonomy" id="2908839"/>
    <lineage>
        <taxon>Bacteria</taxon>
        <taxon>Bacillati</taxon>
        <taxon>Bacillota</taxon>
        <taxon>Bacilli</taxon>
        <taxon>Bacillales</taxon>
        <taxon>Paenibacillaceae</taxon>
        <taxon>Paenibacillus</taxon>
    </lineage>
</organism>
<dbReference type="Pfam" id="PF00990">
    <property type="entry name" value="GGDEF"/>
    <property type="match status" value="1"/>
</dbReference>
<evidence type="ECO:0000313" key="4">
    <source>
        <dbReference type="Proteomes" id="UP001649230"/>
    </source>
</evidence>
<evidence type="ECO:0000313" key="3">
    <source>
        <dbReference type="EMBL" id="UJF34167.1"/>
    </source>
</evidence>
<name>A0ABY3SMH9_9BACL</name>
<feature type="transmembrane region" description="Helical" evidence="1">
    <location>
        <begin position="50"/>
        <end position="68"/>
    </location>
</feature>
<accession>A0ABY3SMH9</accession>
<reference evidence="3 4" key="1">
    <citation type="journal article" date="2024" name="Int. J. Syst. Evol. Microbiol.">
        <title>Paenibacillus hexagrammi sp. nov., a novel bacterium isolated from the gut content of Hexagrammos agrammus.</title>
        <authorList>
            <person name="Jung H.K."/>
            <person name="Kim D.G."/>
            <person name="Zin H."/>
            <person name="Park J."/>
            <person name="Jung H."/>
            <person name="Kim Y.O."/>
            <person name="Kong H.J."/>
            <person name="Kim J.W."/>
            <person name="Kim Y.S."/>
        </authorList>
    </citation>
    <scope>NUCLEOTIDE SEQUENCE [LARGE SCALE GENOMIC DNA]</scope>
    <source>
        <strain evidence="3 4">YPD9-1</strain>
    </source>
</reference>
<gene>
    <name evidence="3" type="ORF">L0M14_02745</name>
</gene>
<feature type="domain" description="GGDEF" evidence="2">
    <location>
        <begin position="159"/>
        <end position="290"/>
    </location>
</feature>
<feature type="transmembrane region" description="Helical" evidence="1">
    <location>
        <begin position="80"/>
        <end position="103"/>
    </location>
</feature>